<dbReference type="Gene3D" id="2.60.40.3210">
    <property type="entry name" value="Zona pellucida, ZP-N domain"/>
    <property type="match status" value="1"/>
</dbReference>
<keyword evidence="3" id="KW-0964">Secreted</keyword>
<dbReference type="InterPro" id="IPR055356">
    <property type="entry name" value="ZP-N"/>
</dbReference>
<accession>A0A8C2UP22</accession>
<sequence length="245" mass="27689">MKSANIFLQTLAYKRRAVEFWKPGGWRNPHWTASCFLRVVTTSSTRMKVVKLVSGMLFLACMFPACCGEIPVTVLCSMDWFMVTVQPFMWNDDVYVHFHELHLGLGCPVNYVQTHMYQFTYRVTECGIRVKAVFQDVIIYSSELHYASKDTSSKYVIPLSCAAPRRSPWLTTPSSTQGASQSAAMAHTDETHHQASTLAQPSQRAHCDCRFCVFAEQHMQAPPNQPEAQDPCPGLLSYFADISED</sequence>
<dbReference type="AlphaFoldDB" id="A0A8C2UP22"/>
<evidence type="ECO:0000313" key="7">
    <source>
        <dbReference type="Ensembl" id="ENSCLAP00000001176.1"/>
    </source>
</evidence>
<evidence type="ECO:0000256" key="2">
    <source>
        <dbReference type="ARBA" id="ARBA00010071"/>
    </source>
</evidence>
<dbReference type="GO" id="GO:0005576">
    <property type="term" value="C:extracellular region"/>
    <property type="evidence" value="ECO:0007669"/>
    <property type="project" value="UniProtKB-SubCell"/>
</dbReference>
<evidence type="ECO:0000259" key="6">
    <source>
        <dbReference type="Pfam" id="PF23344"/>
    </source>
</evidence>
<comment type="similarity">
    <text evidence="2">Belongs to the PLAC1 family.</text>
</comment>
<feature type="compositionally biased region" description="Polar residues" evidence="5">
    <location>
        <begin position="169"/>
        <end position="183"/>
    </location>
</feature>
<name>A0A8C2UP22_CHILA</name>
<evidence type="ECO:0000313" key="8">
    <source>
        <dbReference type="Proteomes" id="UP000694398"/>
    </source>
</evidence>
<dbReference type="GeneTree" id="ENSGT00530000064049"/>
<protein>
    <recommendedName>
        <fullName evidence="6">ZP-N domain-containing protein</fullName>
    </recommendedName>
</protein>
<dbReference type="PANTHER" id="PTHR14380">
    <property type="entry name" value="PLACENTA-SPECIFIC PROTEIN 1"/>
    <property type="match status" value="1"/>
</dbReference>
<evidence type="ECO:0000256" key="4">
    <source>
        <dbReference type="ARBA" id="ARBA00022729"/>
    </source>
</evidence>
<keyword evidence="8" id="KW-1185">Reference proteome</keyword>
<dbReference type="InterPro" id="IPR033222">
    <property type="entry name" value="PLAC1_fam"/>
</dbReference>
<proteinExistence type="inferred from homology"/>
<evidence type="ECO:0000256" key="3">
    <source>
        <dbReference type="ARBA" id="ARBA00022525"/>
    </source>
</evidence>
<keyword evidence="4" id="KW-0732">Signal</keyword>
<dbReference type="Pfam" id="PF23344">
    <property type="entry name" value="ZP-N"/>
    <property type="match status" value="1"/>
</dbReference>
<dbReference type="Proteomes" id="UP000694398">
    <property type="component" value="Unassembled WGS sequence"/>
</dbReference>
<feature type="region of interest" description="Disordered" evidence="5">
    <location>
        <begin position="168"/>
        <end position="199"/>
    </location>
</feature>
<gene>
    <name evidence="7" type="primary">Plac1</name>
</gene>
<evidence type="ECO:0000256" key="1">
    <source>
        <dbReference type="ARBA" id="ARBA00004613"/>
    </source>
</evidence>
<dbReference type="PANTHER" id="PTHR14380:SF2">
    <property type="entry name" value="PLACENTA-SPECIFIC PROTEIN 1"/>
    <property type="match status" value="1"/>
</dbReference>
<feature type="domain" description="ZP-N" evidence="6">
    <location>
        <begin position="76"/>
        <end position="162"/>
    </location>
</feature>
<comment type="subcellular location">
    <subcellularLocation>
        <location evidence="1">Secreted</location>
    </subcellularLocation>
</comment>
<organism evidence="7 8">
    <name type="scientific">Chinchilla lanigera</name>
    <name type="common">Long-tailed chinchilla</name>
    <name type="synonym">Chinchilla villidera</name>
    <dbReference type="NCBI Taxonomy" id="34839"/>
    <lineage>
        <taxon>Eukaryota</taxon>
        <taxon>Metazoa</taxon>
        <taxon>Chordata</taxon>
        <taxon>Craniata</taxon>
        <taxon>Vertebrata</taxon>
        <taxon>Euteleostomi</taxon>
        <taxon>Mammalia</taxon>
        <taxon>Eutheria</taxon>
        <taxon>Euarchontoglires</taxon>
        <taxon>Glires</taxon>
        <taxon>Rodentia</taxon>
        <taxon>Hystricomorpha</taxon>
        <taxon>Chinchillidae</taxon>
        <taxon>Chinchilla</taxon>
    </lineage>
</organism>
<dbReference type="Ensembl" id="ENSCLAT00000001217.1">
    <property type="protein sequence ID" value="ENSCLAP00000001176.1"/>
    <property type="gene ID" value="ENSCLAG00000000896.1"/>
</dbReference>
<evidence type="ECO:0000256" key="5">
    <source>
        <dbReference type="SAM" id="MobiDB-lite"/>
    </source>
</evidence>
<reference evidence="7" key="2">
    <citation type="submission" date="2025-09" db="UniProtKB">
        <authorList>
            <consortium name="Ensembl"/>
        </authorList>
    </citation>
    <scope>IDENTIFICATION</scope>
</reference>
<reference evidence="7" key="1">
    <citation type="submission" date="2025-08" db="UniProtKB">
        <authorList>
            <consortium name="Ensembl"/>
        </authorList>
    </citation>
    <scope>IDENTIFICATION</scope>
</reference>